<dbReference type="InterPro" id="IPR003462">
    <property type="entry name" value="ODC_Mu_crystall"/>
</dbReference>
<dbReference type="Proteomes" id="UP001352223">
    <property type="component" value="Unassembled WGS sequence"/>
</dbReference>
<dbReference type="Gene3D" id="3.30.1780.10">
    <property type="entry name" value="ornithine cyclodeaminase, domain 1"/>
    <property type="match status" value="1"/>
</dbReference>
<gene>
    <name evidence="1" type="ORF">OKJ48_00195</name>
</gene>
<dbReference type="PIRSF" id="PIRSF001439">
    <property type="entry name" value="CryM"/>
    <property type="match status" value="1"/>
</dbReference>
<keyword evidence="2" id="KW-1185">Reference proteome</keyword>
<dbReference type="RefSeq" id="WP_324765670.1">
    <property type="nucleotide sequence ID" value="NZ_JAOZYB010000001.1"/>
</dbReference>
<dbReference type="Pfam" id="PF02423">
    <property type="entry name" value="OCD_Mu_crystall"/>
    <property type="match status" value="1"/>
</dbReference>
<sequence>MTLLLGAAELHQLLDVPSCLATLRQAMVAAARHASDDRTPSAAQRVQHDLPAPGRIAAVFPGLLPGVPAYTVKVNAKYPASVPAISGVICLHDLQTGQLLAVLESGTVTAWRTGLSAALGTVELAHQDQSSVRTVGVIGAGEQARLTLRALHHLTGFDRLVIHDERPAAARRLAQEWAALGVSSTVVDTPAATVAVARTIVMATWSRTPLLERADVPDGRHITSLGNDEPGKQEVASDLIHACRLFVDDIGLTESGGVLRASGVDPQSVGTLGDVLAGRYTGRRSAQEITMYAPVGLPFLDLALAWHAYQAADATALGTHFDFVGTRQDPPATAPQS</sequence>
<comment type="caution">
    <text evidence="1">The sequence shown here is derived from an EMBL/GenBank/DDBJ whole genome shotgun (WGS) entry which is preliminary data.</text>
</comment>
<accession>A0ABU6C3A3</accession>
<dbReference type="SUPFAM" id="SSF51735">
    <property type="entry name" value="NAD(P)-binding Rossmann-fold domains"/>
    <property type="match status" value="1"/>
</dbReference>
<reference evidence="1 2" key="1">
    <citation type="submission" date="2022-10" db="EMBL/GenBank/DDBJ databases">
        <authorList>
            <person name="Xie J."/>
            <person name="Shen N."/>
        </authorList>
    </citation>
    <scope>NUCLEOTIDE SEQUENCE [LARGE SCALE GENOMIC DNA]</scope>
    <source>
        <strain evidence="1 2">DSM 41681</strain>
    </source>
</reference>
<evidence type="ECO:0000313" key="2">
    <source>
        <dbReference type="Proteomes" id="UP001352223"/>
    </source>
</evidence>
<name>A0ABU6C3A3_9ACTN</name>
<proteinExistence type="predicted"/>
<dbReference type="InterPro" id="IPR023401">
    <property type="entry name" value="ODC_N"/>
</dbReference>
<dbReference type="InterPro" id="IPR036291">
    <property type="entry name" value="NAD(P)-bd_dom_sf"/>
</dbReference>
<dbReference type="PANTHER" id="PTHR13812:SF19">
    <property type="entry name" value="KETIMINE REDUCTASE MU-CRYSTALLIN"/>
    <property type="match status" value="1"/>
</dbReference>
<evidence type="ECO:0000313" key="1">
    <source>
        <dbReference type="EMBL" id="MEB3958686.1"/>
    </source>
</evidence>
<dbReference type="Gene3D" id="3.40.50.720">
    <property type="entry name" value="NAD(P)-binding Rossmann-like Domain"/>
    <property type="match status" value="1"/>
</dbReference>
<dbReference type="EMBL" id="JAOZYB010000001">
    <property type="protein sequence ID" value="MEB3958686.1"/>
    <property type="molecule type" value="Genomic_DNA"/>
</dbReference>
<protein>
    <submittedName>
        <fullName evidence="1">Ornithine cyclodeaminase family protein</fullName>
    </submittedName>
</protein>
<organism evidence="1 2">
    <name type="scientific">Streptomyces kunmingensis</name>
    <dbReference type="NCBI Taxonomy" id="68225"/>
    <lineage>
        <taxon>Bacteria</taxon>
        <taxon>Bacillati</taxon>
        <taxon>Actinomycetota</taxon>
        <taxon>Actinomycetes</taxon>
        <taxon>Kitasatosporales</taxon>
        <taxon>Streptomycetaceae</taxon>
        <taxon>Streptomyces</taxon>
    </lineage>
</organism>
<dbReference type="PANTHER" id="PTHR13812">
    <property type="entry name" value="KETIMINE REDUCTASE MU-CRYSTALLIN"/>
    <property type="match status" value="1"/>
</dbReference>